<name>A0A0F2T5Y3_STRR3</name>
<evidence type="ECO:0000313" key="3">
    <source>
        <dbReference type="EMBL" id="KJS57836.1"/>
    </source>
</evidence>
<comment type="caution">
    <text evidence="3">The sequence shown here is derived from an EMBL/GenBank/DDBJ whole genome shotgun (WGS) entry which is preliminary data.</text>
</comment>
<sequence length="67" mass="6343">MSNAARLLKVSAVAAALFLGAAPAALTAAAGAQTAAAHVTASSIGWDVTPAGPGLSGGPRAESIGWD</sequence>
<feature type="region of interest" description="Disordered" evidence="1">
    <location>
        <begin position="47"/>
        <end position="67"/>
    </location>
</feature>
<reference evidence="3 4" key="1">
    <citation type="submission" date="2015-02" db="EMBL/GenBank/DDBJ databases">
        <authorList>
            <person name="Ju K.-S."/>
            <person name="Doroghazi J.R."/>
            <person name="Metcalf W."/>
        </authorList>
    </citation>
    <scope>NUCLEOTIDE SEQUENCE [LARGE SCALE GENOMIC DNA]</scope>
    <source>
        <strain evidence="3 4">ATCC 31215</strain>
    </source>
</reference>
<gene>
    <name evidence="3" type="ORF">VM95_37185</name>
</gene>
<evidence type="ECO:0000256" key="2">
    <source>
        <dbReference type="SAM" id="SignalP"/>
    </source>
</evidence>
<organism evidence="3 4">
    <name type="scientific">Streptomyces rubellomurinus (strain ATCC 31215)</name>
    <dbReference type="NCBI Taxonomy" id="359131"/>
    <lineage>
        <taxon>Bacteria</taxon>
        <taxon>Bacillati</taxon>
        <taxon>Actinomycetota</taxon>
        <taxon>Actinomycetes</taxon>
        <taxon>Kitasatosporales</taxon>
        <taxon>Streptomycetaceae</taxon>
        <taxon>Streptomyces</taxon>
    </lineage>
</organism>
<accession>A0A0F2T5Y3</accession>
<evidence type="ECO:0000313" key="4">
    <source>
        <dbReference type="Proteomes" id="UP000033699"/>
    </source>
</evidence>
<protein>
    <submittedName>
        <fullName evidence="3">Uncharacterized protein</fullName>
    </submittedName>
</protein>
<feature type="chain" id="PRO_5038989913" evidence="2">
    <location>
        <begin position="25"/>
        <end position="67"/>
    </location>
</feature>
<feature type="signal peptide" evidence="2">
    <location>
        <begin position="1"/>
        <end position="24"/>
    </location>
</feature>
<evidence type="ECO:0000256" key="1">
    <source>
        <dbReference type="SAM" id="MobiDB-lite"/>
    </source>
</evidence>
<keyword evidence="2" id="KW-0732">Signal</keyword>
<dbReference type="EMBL" id="JZKH01000202">
    <property type="protein sequence ID" value="KJS57836.1"/>
    <property type="molecule type" value="Genomic_DNA"/>
</dbReference>
<dbReference type="Proteomes" id="UP000033699">
    <property type="component" value="Unassembled WGS sequence"/>
</dbReference>
<dbReference type="AlphaFoldDB" id="A0A0F2T5Y3"/>
<dbReference type="RefSeq" id="WP_045705708.1">
    <property type="nucleotide sequence ID" value="NZ_JZKH01000202.1"/>
</dbReference>
<proteinExistence type="predicted"/>
<dbReference type="PATRIC" id="fig|359131.3.peg.2855"/>
<keyword evidence="4" id="KW-1185">Reference proteome</keyword>